<organism evidence="5 6">
    <name type="scientific">Tessaracoccus oleiagri</name>
    <dbReference type="NCBI Taxonomy" id="686624"/>
    <lineage>
        <taxon>Bacteria</taxon>
        <taxon>Bacillati</taxon>
        <taxon>Actinomycetota</taxon>
        <taxon>Actinomycetes</taxon>
        <taxon>Propionibacteriales</taxon>
        <taxon>Propionibacteriaceae</taxon>
        <taxon>Tessaracoccus</taxon>
    </lineage>
</organism>
<dbReference type="SMART" id="SM00895">
    <property type="entry name" value="FCD"/>
    <property type="match status" value="1"/>
</dbReference>
<dbReference type="GO" id="GO:0003677">
    <property type="term" value="F:DNA binding"/>
    <property type="evidence" value="ECO:0007669"/>
    <property type="project" value="UniProtKB-KW"/>
</dbReference>
<dbReference type="PRINTS" id="PR00035">
    <property type="entry name" value="HTHGNTR"/>
</dbReference>
<accession>A0A1G9MC01</accession>
<dbReference type="Gene3D" id="1.10.10.10">
    <property type="entry name" value="Winged helix-like DNA-binding domain superfamily/Winged helix DNA-binding domain"/>
    <property type="match status" value="1"/>
</dbReference>
<dbReference type="GO" id="GO:0003700">
    <property type="term" value="F:DNA-binding transcription factor activity"/>
    <property type="evidence" value="ECO:0007669"/>
    <property type="project" value="InterPro"/>
</dbReference>
<evidence type="ECO:0000256" key="3">
    <source>
        <dbReference type="ARBA" id="ARBA00023163"/>
    </source>
</evidence>
<dbReference type="SUPFAM" id="SSF48008">
    <property type="entry name" value="GntR ligand-binding domain-like"/>
    <property type="match status" value="1"/>
</dbReference>
<gene>
    <name evidence="5" type="ORF">SAMN04488242_2530</name>
</gene>
<evidence type="ECO:0000313" key="6">
    <source>
        <dbReference type="Proteomes" id="UP000199475"/>
    </source>
</evidence>
<dbReference type="STRING" id="686624.SAMN04488242_2530"/>
<dbReference type="Pfam" id="PF07729">
    <property type="entry name" value="FCD"/>
    <property type="match status" value="1"/>
</dbReference>
<dbReference type="InterPro" id="IPR008920">
    <property type="entry name" value="TF_FadR/GntR_C"/>
</dbReference>
<evidence type="ECO:0000256" key="2">
    <source>
        <dbReference type="ARBA" id="ARBA00023125"/>
    </source>
</evidence>
<feature type="domain" description="HTH gntR-type" evidence="4">
    <location>
        <begin position="6"/>
        <end position="76"/>
    </location>
</feature>
<sequence>MTIDDARAHRSALEYLETAILNGEMPVGMQLPPERDLAIQLGVSRGAVREAIRELRAQGIVESLPGPGRGTRITSGQTEALSRMFRLHLAIATTSVKDLYVARIALEGGTAALAALHWRAEGLAGLERILDEMDATQELATFNELDTQFHVAIAAIAENPLIGDLTAAIREALRKPILDASVRMPEWSVFRHELATQHRAIFDAIARRDSVAASDHMSAHIRSAAVRLGLLEE</sequence>
<proteinExistence type="predicted"/>
<evidence type="ECO:0000259" key="4">
    <source>
        <dbReference type="PROSITE" id="PS50949"/>
    </source>
</evidence>
<evidence type="ECO:0000313" key="5">
    <source>
        <dbReference type="EMBL" id="SDL71653.1"/>
    </source>
</evidence>
<keyword evidence="6" id="KW-1185">Reference proteome</keyword>
<protein>
    <submittedName>
        <fullName evidence="5">DNA-binding transcriptional regulator, FadR family</fullName>
    </submittedName>
</protein>
<dbReference type="SMART" id="SM00345">
    <property type="entry name" value="HTH_GNTR"/>
    <property type="match status" value="1"/>
</dbReference>
<dbReference type="Gene3D" id="1.20.120.530">
    <property type="entry name" value="GntR ligand-binding domain-like"/>
    <property type="match status" value="1"/>
</dbReference>
<dbReference type="OrthoDB" id="3172099at2"/>
<dbReference type="RefSeq" id="WP_093252847.1">
    <property type="nucleotide sequence ID" value="NZ_FNGP01000005.1"/>
</dbReference>
<dbReference type="AlphaFoldDB" id="A0A1G9MC01"/>
<dbReference type="PROSITE" id="PS50949">
    <property type="entry name" value="HTH_GNTR"/>
    <property type="match status" value="1"/>
</dbReference>
<keyword evidence="1" id="KW-0805">Transcription regulation</keyword>
<dbReference type="CDD" id="cd07377">
    <property type="entry name" value="WHTH_GntR"/>
    <property type="match status" value="1"/>
</dbReference>
<dbReference type="InterPro" id="IPR000524">
    <property type="entry name" value="Tscrpt_reg_HTH_GntR"/>
</dbReference>
<dbReference type="SUPFAM" id="SSF46785">
    <property type="entry name" value="Winged helix' DNA-binding domain"/>
    <property type="match status" value="1"/>
</dbReference>
<dbReference type="PANTHER" id="PTHR43537:SF5">
    <property type="entry name" value="UXU OPERON TRANSCRIPTIONAL REGULATOR"/>
    <property type="match status" value="1"/>
</dbReference>
<keyword evidence="3" id="KW-0804">Transcription</keyword>
<dbReference type="Pfam" id="PF00392">
    <property type="entry name" value="GntR"/>
    <property type="match status" value="1"/>
</dbReference>
<reference evidence="5 6" key="1">
    <citation type="submission" date="2016-10" db="EMBL/GenBank/DDBJ databases">
        <authorList>
            <person name="de Groot N.N."/>
        </authorList>
    </citation>
    <scope>NUCLEOTIDE SEQUENCE [LARGE SCALE GENOMIC DNA]</scope>
    <source>
        <strain evidence="5 6">CGMCC 1.9159</strain>
    </source>
</reference>
<keyword evidence="2 5" id="KW-0238">DNA-binding</keyword>
<dbReference type="InterPro" id="IPR036388">
    <property type="entry name" value="WH-like_DNA-bd_sf"/>
</dbReference>
<dbReference type="EMBL" id="FNGP01000005">
    <property type="protein sequence ID" value="SDL71653.1"/>
    <property type="molecule type" value="Genomic_DNA"/>
</dbReference>
<dbReference type="InterPro" id="IPR036390">
    <property type="entry name" value="WH_DNA-bd_sf"/>
</dbReference>
<dbReference type="Proteomes" id="UP000199475">
    <property type="component" value="Unassembled WGS sequence"/>
</dbReference>
<dbReference type="PANTHER" id="PTHR43537">
    <property type="entry name" value="TRANSCRIPTIONAL REGULATOR, GNTR FAMILY"/>
    <property type="match status" value="1"/>
</dbReference>
<dbReference type="InterPro" id="IPR011711">
    <property type="entry name" value="GntR_C"/>
</dbReference>
<evidence type="ECO:0000256" key="1">
    <source>
        <dbReference type="ARBA" id="ARBA00023015"/>
    </source>
</evidence>
<name>A0A1G9MC01_9ACTN</name>